<dbReference type="Pfam" id="PF03929">
    <property type="entry name" value="PepSY_TM"/>
    <property type="match status" value="1"/>
</dbReference>
<gene>
    <name evidence="3" type="ORF">KME25_18775</name>
</gene>
<proteinExistence type="predicted"/>
<organism evidence="3 4">
    <name type="scientific">Symplocastrum torsivum CPER-KK1</name>
    <dbReference type="NCBI Taxonomy" id="450513"/>
    <lineage>
        <taxon>Bacteria</taxon>
        <taxon>Bacillati</taxon>
        <taxon>Cyanobacteriota</taxon>
        <taxon>Cyanophyceae</taxon>
        <taxon>Oscillatoriophycideae</taxon>
        <taxon>Oscillatoriales</taxon>
        <taxon>Microcoleaceae</taxon>
        <taxon>Symplocastrum</taxon>
    </lineage>
</organism>
<accession>A0A951PN79</accession>
<dbReference type="InterPro" id="IPR025711">
    <property type="entry name" value="PepSY"/>
</dbReference>
<comment type="caution">
    <text evidence="3">The sequence shown here is derived from an EMBL/GenBank/DDBJ whole genome shotgun (WGS) entry which is preliminary data.</text>
</comment>
<dbReference type="EMBL" id="JAHHIF010000025">
    <property type="protein sequence ID" value="MBW4546468.1"/>
    <property type="molecule type" value="Genomic_DNA"/>
</dbReference>
<keyword evidence="1" id="KW-0812">Transmembrane</keyword>
<feature type="transmembrane region" description="Helical" evidence="1">
    <location>
        <begin position="158"/>
        <end position="179"/>
    </location>
</feature>
<keyword evidence="1" id="KW-0472">Membrane</keyword>
<reference evidence="3" key="1">
    <citation type="submission" date="2021-05" db="EMBL/GenBank/DDBJ databases">
        <authorList>
            <person name="Pietrasiak N."/>
            <person name="Ward R."/>
            <person name="Stajich J.E."/>
            <person name="Kurbessoian T."/>
        </authorList>
    </citation>
    <scope>NUCLEOTIDE SEQUENCE</scope>
    <source>
        <strain evidence="3">CPER-KK1</strain>
    </source>
</reference>
<evidence type="ECO:0000313" key="4">
    <source>
        <dbReference type="Proteomes" id="UP000753908"/>
    </source>
</evidence>
<dbReference type="PANTHER" id="PTHR34219:SF1">
    <property type="entry name" value="PEPSY DOMAIN-CONTAINING PROTEIN"/>
    <property type="match status" value="1"/>
</dbReference>
<feature type="domain" description="PepSY" evidence="2">
    <location>
        <begin position="77"/>
        <end position="132"/>
    </location>
</feature>
<feature type="transmembrane region" description="Helical" evidence="1">
    <location>
        <begin position="29"/>
        <end position="53"/>
    </location>
</feature>
<reference evidence="3" key="2">
    <citation type="journal article" date="2022" name="Microbiol. Resour. Announc.">
        <title>Metagenome Sequencing to Explore Phylogenomics of Terrestrial Cyanobacteria.</title>
        <authorList>
            <person name="Ward R.D."/>
            <person name="Stajich J.E."/>
            <person name="Johansen J.R."/>
            <person name="Huntemann M."/>
            <person name="Clum A."/>
            <person name="Foster B."/>
            <person name="Foster B."/>
            <person name="Roux S."/>
            <person name="Palaniappan K."/>
            <person name="Varghese N."/>
            <person name="Mukherjee S."/>
            <person name="Reddy T.B.K."/>
            <person name="Daum C."/>
            <person name="Copeland A."/>
            <person name="Chen I.A."/>
            <person name="Ivanova N.N."/>
            <person name="Kyrpides N.C."/>
            <person name="Shapiro N."/>
            <person name="Eloe-Fadrosh E.A."/>
            <person name="Pietrasiak N."/>
        </authorList>
    </citation>
    <scope>NUCLEOTIDE SEQUENCE</scope>
    <source>
        <strain evidence="3">CPER-KK1</strain>
    </source>
</reference>
<dbReference type="Proteomes" id="UP000753908">
    <property type="component" value="Unassembled WGS sequence"/>
</dbReference>
<feature type="transmembrane region" description="Helical" evidence="1">
    <location>
        <begin position="206"/>
        <end position="226"/>
    </location>
</feature>
<sequence>MASTSNSLVEVPSVLESPTNRFYRTIWRWHFYAGLFVIPFMLILATTGIIYLFKPQLDALMYHHQMFVQPTGVMQPYTQQLEAAQSAFPDAKVSKFAPNVAPNRSAEVTLMTSDERTLTVFVNPYTDEVLGDRDENKNLQSIARKIHGELMIGKFGDYLVELAACWGLVLLITGLYLWLPRNRFKIFGTLIPRLWSKNKRVFWRDLHAVSGLYGTLLVAFLILTGLPWSGFWGETFAQVSSHFPAQLWDEVPQSKVLTGSLNQHGDHVVPWAVEQLPMPLSGTSGHEHHSGQSRASSTAFPKGIPLGTPVNLDSVVALAQAKGAFPGFSVSFPQGETGVYTVSVFPDNPSQEMTMHIDQYSGKVLADVQWQDYGLVPKVVEMGIAIHMGKYFGVGNQLLMLFACLVVIVLCVSGIVMWWQRRPKQSGRIGAPALPPYVQQWKVPIAIIAVLGIVFPLVGLSLVTVLLLDYLVLSRFPALKRVFS</sequence>
<dbReference type="AlphaFoldDB" id="A0A951PN79"/>
<feature type="transmembrane region" description="Helical" evidence="1">
    <location>
        <begin position="398"/>
        <end position="419"/>
    </location>
</feature>
<dbReference type="PANTHER" id="PTHR34219">
    <property type="entry name" value="IRON-REGULATED INNER MEMBRANE PROTEIN-RELATED"/>
    <property type="match status" value="1"/>
</dbReference>
<dbReference type="Pfam" id="PF03413">
    <property type="entry name" value="PepSY"/>
    <property type="match status" value="2"/>
</dbReference>
<feature type="domain" description="PepSY" evidence="2">
    <location>
        <begin position="316"/>
        <end position="367"/>
    </location>
</feature>
<name>A0A951PN79_9CYAN</name>
<evidence type="ECO:0000256" key="1">
    <source>
        <dbReference type="SAM" id="Phobius"/>
    </source>
</evidence>
<feature type="transmembrane region" description="Helical" evidence="1">
    <location>
        <begin position="445"/>
        <end position="473"/>
    </location>
</feature>
<dbReference type="InterPro" id="IPR005625">
    <property type="entry name" value="PepSY-ass_TM"/>
</dbReference>
<evidence type="ECO:0000313" key="3">
    <source>
        <dbReference type="EMBL" id="MBW4546468.1"/>
    </source>
</evidence>
<keyword evidence="1" id="KW-1133">Transmembrane helix</keyword>
<protein>
    <submittedName>
        <fullName evidence="3">PepSY domain-containing protein</fullName>
    </submittedName>
</protein>
<evidence type="ECO:0000259" key="2">
    <source>
        <dbReference type="Pfam" id="PF03413"/>
    </source>
</evidence>